<dbReference type="EMBL" id="KZ996337">
    <property type="protein sequence ID" value="RKO89022.1"/>
    <property type="molecule type" value="Genomic_DNA"/>
</dbReference>
<sequence length="280" mass="30607">MHDITKRHILQEGINNVVYKLRNVPLASIPEETVNEVLKTSNDMDKEINELESHYEVKTEKATKVWGPMMDRVKSGLSMALVTSTLLHYISRYAAETALSSAESRLSQSILVTPVTSAITSITAAGASAIPVTEVLAATASSGAFSALTSSISALAATPATAPMAAAAFSSLFGLSLDPIPQYLSQEMRDSIHFMKDVEFLSEHPDQVPINEKVDLLHPKAEILKKLYSDSFVPDKNVFAEVAFENDNPIVVEENTIETVPIEKRSERASKFDRERASVN</sequence>
<protein>
    <submittedName>
        <fullName evidence="1">Uncharacterized protein</fullName>
    </submittedName>
</protein>
<organism evidence="1 2">
    <name type="scientific">Blyttiomyces helicus</name>
    <dbReference type="NCBI Taxonomy" id="388810"/>
    <lineage>
        <taxon>Eukaryota</taxon>
        <taxon>Fungi</taxon>
        <taxon>Fungi incertae sedis</taxon>
        <taxon>Chytridiomycota</taxon>
        <taxon>Chytridiomycota incertae sedis</taxon>
        <taxon>Chytridiomycetes</taxon>
        <taxon>Chytridiomycetes incertae sedis</taxon>
        <taxon>Blyttiomyces</taxon>
    </lineage>
</organism>
<dbReference type="AlphaFoldDB" id="A0A4P9W9Z4"/>
<evidence type="ECO:0000313" key="1">
    <source>
        <dbReference type="EMBL" id="RKO89022.1"/>
    </source>
</evidence>
<name>A0A4P9W9Z4_9FUNG</name>
<dbReference type="Proteomes" id="UP000269721">
    <property type="component" value="Unassembled WGS sequence"/>
</dbReference>
<reference evidence="2" key="1">
    <citation type="journal article" date="2018" name="Nat. Microbiol.">
        <title>Leveraging single-cell genomics to expand the fungal tree of life.</title>
        <authorList>
            <person name="Ahrendt S.R."/>
            <person name="Quandt C.A."/>
            <person name="Ciobanu D."/>
            <person name="Clum A."/>
            <person name="Salamov A."/>
            <person name="Andreopoulos B."/>
            <person name="Cheng J.F."/>
            <person name="Woyke T."/>
            <person name="Pelin A."/>
            <person name="Henrissat B."/>
            <person name="Reynolds N.K."/>
            <person name="Benny G.L."/>
            <person name="Smith M.E."/>
            <person name="James T.Y."/>
            <person name="Grigoriev I.V."/>
        </authorList>
    </citation>
    <scope>NUCLEOTIDE SEQUENCE [LARGE SCALE GENOMIC DNA]</scope>
</reference>
<gene>
    <name evidence="1" type="ORF">BDK51DRAFT_31969</name>
</gene>
<proteinExistence type="predicted"/>
<evidence type="ECO:0000313" key="2">
    <source>
        <dbReference type="Proteomes" id="UP000269721"/>
    </source>
</evidence>
<accession>A0A4P9W9Z4</accession>
<keyword evidence="2" id="KW-1185">Reference proteome</keyword>